<comment type="caution">
    <text evidence="1">The sequence shown here is derived from an EMBL/GenBank/DDBJ whole genome shotgun (WGS) entry which is preliminary data.</text>
</comment>
<accession>A0AAV1I8W2</accession>
<evidence type="ECO:0000313" key="2">
    <source>
        <dbReference type="Proteomes" id="UP001314263"/>
    </source>
</evidence>
<sequence>MGCCSSKDAEEPEDGSPRYSEIGAHCLQSSNAHIQMHACAAGYFSCVTTQQLVASDANEQYVLFAMGSSTDAAALAIRMQSLQQVHATWICMYPHHTVLYCQERAFT</sequence>
<name>A0AAV1I8W2_9CHLO</name>
<evidence type="ECO:0000313" key="1">
    <source>
        <dbReference type="EMBL" id="CAK0781728.1"/>
    </source>
</evidence>
<protein>
    <submittedName>
        <fullName evidence="1">Uncharacterized protein</fullName>
    </submittedName>
</protein>
<organism evidence="1 2">
    <name type="scientific">Coccomyxa viridis</name>
    <dbReference type="NCBI Taxonomy" id="1274662"/>
    <lineage>
        <taxon>Eukaryota</taxon>
        <taxon>Viridiplantae</taxon>
        <taxon>Chlorophyta</taxon>
        <taxon>core chlorophytes</taxon>
        <taxon>Trebouxiophyceae</taxon>
        <taxon>Trebouxiophyceae incertae sedis</taxon>
        <taxon>Coccomyxaceae</taxon>
        <taxon>Coccomyxa</taxon>
    </lineage>
</organism>
<keyword evidence="2" id="KW-1185">Reference proteome</keyword>
<dbReference type="Proteomes" id="UP001314263">
    <property type="component" value="Unassembled WGS sequence"/>
</dbReference>
<dbReference type="AlphaFoldDB" id="A0AAV1I8W2"/>
<gene>
    <name evidence="1" type="ORF">CVIRNUC_005456</name>
</gene>
<dbReference type="EMBL" id="CAUYUE010000006">
    <property type="protein sequence ID" value="CAK0781728.1"/>
    <property type="molecule type" value="Genomic_DNA"/>
</dbReference>
<proteinExistence type="predicted"/>
<reference evidence="1 2" key="1">
    <citation type="submission" date="2023-10" db="EMBL/GenBank/DDBJ databases">
        <authorList>
            <person name="Maclean D."/>
            <person name="Macfadyen A."/>
        </authorList>
    </citation>
    <scope>NUCLEOTIDE SEQUENCE [LARGE SCALE GENOMIC DNA]</scope>
</reference>